<evidence type="ECO:0000256" key="3">
    <source>
        <dbReference type="ARBA" id="ARBA00023274"/>
    </source>
</evidence>
<dbReference type="GO" id="GO:0003735">
    <property type="term" value="F:structural constituent of ribosome"/>
    <property type="evidence" value="ECO:0007669"/>
    <property type="project" value="InterPro"/>
</dbReference>
<evidence type="ECO:0000313" key="4">
    <source>
        <dbReference type="EMBL" id="ARW65896.1"/>
    </source>
</evidence>
<dbReference type="GO" id="GO:0005840">
    <property type="term" value="C:ribosome"/>
    <property type="evidence" value="ECO:0007669"/>
    <property type="project" value="UniProtKB-KW"/>
</dbReference>
<organism evidence="4">
    <name type="scientific">Ophidocladus simpliciusculus</name>
    <dbReference type="NCBI Taxonomy" id="1261574"/>
    <lineage>
        <taxon>Eukaryota</taxon>
        <taxon>Rhodophyta</taxon>
        <taxon>Florideophyceae</taxon>
        <taxon>Rhodymeniophycidae</taxon>
        <taxon>Ceramiales</taxon>
        <taxon>Rhodomelaceae</taxon>
        <taxon>Herposiphonieae</taxon>
        <taxon>Ophidocladus</taxon>
    </lineage>
</organism>
<dbReference type="NCBIfam" id="TIGR01030">
    <property type="entry name" value="rpmH_bact"/>
    <property type="match status" value="1"/>
</dbReference>
<dbReference type="GeneID" id="33358954"/>
<reference evidence="4" key="1">
    <citation type="journal article" date="2017" name="J. Phycol.">
        <title>Analysis of chloroplast genomes and a supermatrix inform reclassification of the Rhodomelaceae (Rhodophyta).</title>
        <authorList>
            <person name="Diaz-Tapia P."/>
            <person name="Maggs C.A."/>
            <person name="West J.A."/>
            <person name="Verbruggen H."/>
        </authorList>
    </citation>
    <scope>NUCLEOTIDE SEQUENCE</scope>
    <source>
        <strain evidence="4">PD949</strain>
    </source>
</reference>
<sequence>MKTGTQVKKIKKSGFLVRMKTKSGQRIINARRKKKRKKINL</sequence>
<geneLocation type="chloroplast" evidence="4"/>
<accession>A0A1Z1MIW9</accession>
<dbReference type="EMBL" id="MF101440">
    <property type="protein sequence ID" value="ARW65896.1"/>
    <property type="molecule type" value="Genomic_DNA"/>
</dbReference>
<dbReference type="GO" id="GO:0006412">
    <property type="term" value="P:translation"/>
    <property type="evidence" value="ECO:0007669"/>
    <property type="project" value="InterPro"/>
</dbReference>
<dbReference type="GO" id="GO:1990904">
    <property type="term" value="C:ribonucleoprotein complex"/>
    <property type="evidence" value="ECO:0007669"/>
    <property type="project" value="UniProtKB-KW"/>
</dbReference>
<name>A0A1Z1MIW9_9FLOR</name>
<comment type="similarity">
    <text evidence="1">Belongs to the bacterial ribosomal protein bL34 family.</text>
</comment>
<proteinExistence type="inferred from homology"/>
<dbReference type="AlphaFoldDB" id="A0A1Z1MIW9"/>
<dbReference type="Pfam" id="PF00468">
    <property type="entry name" value="Ribosomal_L34"/>
    <property type="match status" value="1"/>
</dbReference>
<keyword evidence="4" id="KW-0150">Chloroplast</keyword>
<keyword evidence="4" id="KW-0934">Plastid</keyword>
<keyword evidence="3" id="KW-0687">Ribonucleoprotein</keyword>
<dbReference type="Gene3D" id="1.10.287.3980">
    <property type="match status" value="1"/>
</dbReference>
<keyword evidence="2 4" id="KW-0689">Ribosomal protein</keyword>
<gene>
    <name evidence="4" type="primary">rpl34</name>
</gene>
<dbReference type="InterPro" id="IPR000271">
    <property type="entry name" value="Ribosomal_bL34"/>
</dbReference>
<evidence type="ECO:0000256" key="2">
    <source>
        <dbReference type="ARBA" id="ARBA00022980"/>
    </source>
</evidence>
<dbReference type="RefSeq" id="YP_009396710.1">
    <property type="nucleotide sequence ID" value="NC_035284.1"/>
</dbReference>
<protein>
    <submittedName>
        <fullName evidence="4">Ribosomal protein L34</fullName>
    </submittedName>
</protein>
<evidence type="ECO:0000256" key="1">
    <source>
        <dbReference type="ARBA" id="ARBA00010111"/>
    </source>
</evidence>